<comment type="caution">
    <text evidence="3">The sequence shown here is derived from an EMBL/GenBank/DDBJ whole genome shotgun (WGS) entry which is preliminary data.</text>
</comment>
<evidence type="ECO:0000256" key="1">
    <source>
        <dbReference type="PROSITE-ProRule" id="PRU00169"/>
    </source>
</evidence>
<feature type="domain" description="Response regulatory" evidence="2">
    <location>
        <begin position="1"/>
        <end position="116"/>
    </location>
</feature>
<accession>A0A4Z0BJ30</accession>
<dbReference type="Pfam" id="PF00072">
    <property type="entry name" value="Response_reg"/>
    <property type="match status" value="1"/>
</dbReference>
<sequence length="122" mass="13336">MLVEDVKATAELIAELMEFVGGFRIVAHCVTESAAQHWLLDHPGEADLVVLDLMLREGSGFSVLSRIAAGSPVDVVVFSDFASPAVVRKCRSQGALDAISKSDYRRLRVFLEKYRGEQVEAA</sequence>
<protein>
    <submittedName>
        <fullName evidence="3">Response regulator</fullName>
    </submittedName>
</protein>
<dbReference type="SMART" id="SM00448">
    <property type="entry name" value="REC"/>
    <property type="match status" value="1"/>
</dbReference>
<name>A0A4Z0BJ30_9BURK</name>
<keyword evidence="4" id="KW-1185">Reference proteome</keyword>
<organism evidence="3 4">
    <name type="scientific">Ramlibacter humi</name>
    <dbReference type="NCBI Taxonomy" id="2530451"/>
    <lineage>
        <taxon>Bacteria</taxon>
        <taxon>Pseudomonadati</taxon>
        <taxon>Pseudomonadota</taxon>
        <taxon>Betaproteobacteria</taxon>
        <taxon>Burkholderiales</taxon>
        <taxon>Comamonadaceae</taxon>
        <taxon>Ramlibacter</taxon>
    </lineage>
</organism>
<dbReference type="InterPro" id="IPR001789">
    <property type="entry name" value="Sig_transdc_resp-reg_receiver"/>
</dbReference>
<dbReference type="SUPFAM" id="SSF52172">
    <property type="entry name" value="CheY-like"/>
    <property type="match status" value="1"/>
</dbReference>
<dbReference type="AlphaFoldDB" id="A0A4Z0BJ30"/>
<dbReference type="InterPro" id="IPR011006">
    <property type="entry name" value="CheY-like_superfamily"/>
</dbReference>
<dbReference type="GO" id="GO:0000160">
    <property type="term" value="P:phosphorelay signal transduction system"/>
    <property type="evidence" value="ECO:0007669"/>
    <property type="project" value="InterPro"/>
</dbReference>
<gene>
    <name evidence="3" type="ORF">EZ216_16595</name>
</gene>
<keyword evidence="1" id="KW-0597">Phosphoprotein</keyword>
<dbReference type="Gene3D" id="3.40.50.2300">
    <property type="match status" value="1"/>
</dbReference>
<dbReference type="Proteomes" id="UP000297839">
    <property type="component" value="Unassembled WGS sequence"/>
</dbReference>
<dbReference type="EMBL" id="SMLK01000006">
    <property type="protein sequence ID" value="TFY98423.1"/>
    <property type="molecule type" value="Genomic_DNA"/>
</dbReference>
<evidence type="ECO:0000313" key="3">
    <source>
        <dbReference type="EMBL" id="TFY98423.1"/>
    </source>
</evidence>
<evidence type="ECO:0000313" key="4">
    <source>
        <dbReference type="Proteomes" id="UP000297839"/>
    </source>
</evidence>
<feature type="modified residue" description="4-aspartylphosphate" evidence="1">
    <location>
        <position position="52"/>
    </location>
</feature>
<dbReference type="PROSITE" id="PS50110">
    <property type="entry name" value="RESPONSE_REGULATORY"/>
    <property type="match status" value="1"/>
</dbReference>
<reference evidence="3 4" key="1">
    <citation type="submission" date="2019-03" db="EMBL/GenBank/DDBJ databases">
        <title>Ramlibacter sp. 18x22-1, whole genome shotgun sequence.</title>
        <authorList>
            <person name="Zhang X."/>
            <person name="Feng G."/>
            <person name="Zhu H."/>
        </authorList>
    </citation>
    <scope>NUCLEOTIDE SEQUENCE [LARGE SCALE GENOMIC DNA]</scope>
    <source>
        <strain evidence="3 4">18x22-1</strain>
    </source>
</reference>
<evidence type="ECO:0000259" key="2">
    <source>
        <dbReference type="PROSITE" id="PS50110"/>
    </source>
</evidence>
<dbReference type="OrthoDB" id="9152510at2"/>
<proteinExistence type="predicted"/>